<keyword evidence="4" id="KW-0132">Cell division</keyword>
<evidence type="ECO:0000256" key="2">
    <source>
        <dbReference type="ARBA" id="ARBA00005498"/>
    </source>
</evidence>
<comment type="similarity">
    <text evidence="2">Belongs to the NUF2 family.</text>
</comment>
<keyword evidence="5" id="KW-0498">Mitosis</keyword>
<comment type="caution">
    <text evidence="11">The sequence shown here is derived from an EMBL/GenBank/DDBJ whole genome shotgun (WGS) entry which is preliminary data.</text>
</comment>
<reference evidence="11 12" key="1">
    <citation type="journal article" date="2023" name="BMC Biol.">
        <title>The compact genome of the sponge Oopsacas minuta (Hexactinellida) is lacking key metazoan core genes.</title>
        <authorList>
            <person name="Santini S."/>
            <person name="Schenkelaars Q."/>
            <person name="Jourda C."/>
            <person name="Duchesne M."/>
            <person name="Belahbib H."/>
            <person name="Rocher C."/>
            <person name="Selva M."/>
            <person name="Riesgo A."/>
            <person name="Vervoort M."/>
            <person name="Leys S.P."/>
            <person name="Kodjabachian L."/>
            <person name="Le Bivic A."/>
            <person name="Borchiellini C."/>
            <person name="Claverie J.M."/>
            <person name="Renard E."/>
        </authorList>
    </citation>
    <scope>NUCLEOTIDE SEQUENCE [LARGE SCALE GENOMIC DNA]</scope>
    <source>
        <strain evidence="11">SPO-2</strain>
    </source>
</reference>
<accession>A0AAV7JNP5</accession>
<evidence type="ECO:0000256" key="4">
    <source>
        <dbReference type="ARBA" id="ARBA00022618"/>
    </source>
</evidence>
<gene>
    <name evidence="11" type="ORF">LOD99_7647</name>
</gene>
<evidence type="ECO:0000256" key="1">
    <source>
        <dbReference type="ARBA" id="ARBA00004584"/>
    </source>
</evidence>
<organism evidence="11 12">
    <name type="scientific">Oopsacas minuta</name>
    <dbReference type="NCBI Taxonomy" id="111878"/>
    <lineage>
        <taxon>Eukaryota</taxon>
        <taxon>Metazoa</taxon>
        <taxon>Porifera</taxon>
        <taxon>Hexactinellida</taxon>
        <taxon>Hexasterophora</taxon>
        <taxon>Lyssacinosida</taxon>
        <taxon>Leucopsacidae</taxon>
        <taxon>Oopsacas</taxon>
    </lineage>
</organism>
<dbReference type="Gene3D" id="1.10.418.60">
    <property type="entry name" value="Ncd80 complex, Nuf2 subunit"/>
    <property type="match status" value="1"/>
</dbReference>
<keyword evidence="8" id="KW-0137">Centromere</keyword>
<keyword evidence="7" id="KW-0131">Cell cycle</keyword>
<evidence type="ECO:0000313" key="12">
    <source>
        <dbReference type="Proteomes" id="UP001165289"/>
    </source>
</evidence>
<evidence type="ECO:0000256" key="5">
    <source>
        <dbReference type="ARBA" id="ARBA00022776"/>
    </source>
</evidence>
<dbReference type="AlphaFoldDB" id="A0AAV7JNP5"/>
<dbReference type="EMBL" id="JAKMXF010000310">
    <property type="protein sequence ID" value="KAI6650597.1"/>
    <property type="molecule type" value="Genomic_DNA"/>
</dbReference>
<name>A0AAV7JNP5_9METZ</name>
<dbReference type="InterPro" id="IPR038275">
    <property type="entry name" value="Nuf2_N_sf"/>
</dbReference>
<keyword evidence="12" id="KW-1185">Reference proteome</keyword>
<evidence type="ECO:0000256" key="3">
    <source>
        <dbReference type="ARBA" id="ARBA00022454"/>
    </source>
</evidence>
<evidence type="ECO:0000256" key="7">
    <source>
        <dbReference type="ARBA" id="ARBA00023306"/>
    </source>
</evidence>
<proteinExistence type="inferred from homology"/>
<evidence type="ECO:0000256" key="6">
    <source>
        <dbReference type="ARBA" id="ARBA00023054"/>
    </source>
</evidence>
<dbReference type="InterPro" id="IPR005549">
    <property type="entry name" value="Kinetochore_Nuf2_N"/>
</dbReference>
<evidence type="ECO:0000256" key="9">
    <source>
        <dbReference type="SAM" id="Coils"/>
    </source>
</evidence>
<dbReference type="Proteomes" id="UP001165289">
    <property type="component" value="Unassembled WGS sequence"/>
</dbReference>
<feature type="coiled-coil region" evidence="9">
    <location>
        <begin position="349"/>
        <end position="420"/>
    </location>
</feature>
<evidence type="ECO:0000256" key="8">
    <source>
        <dbReference type="ARBA" id="ARBA00023328"/>
    </source>
</evidence>
<evidence type="ECO:0000259" key="10">
    <source>
        <dbReference type="Pfam" id="PF03800"/>
    </source>
</evidence>
<evidence type="ECO:0000313" key="11">
    <source>
        <dbReference type="EMBL" id="KAI6650597.1"/>
    </source>
</evidence>
<protein>
    <recommendedName>
        <fullName evidence="10">Kinetochore protein Nuf2 N-terminal domain-containing protein</fullName>
    </recommendedName>
</protein>
<dbReference type="GO" id="GO:0031262">
    <property type="term" value="C:Ndc80 complex"/>
    <property type="evidence" value="ECO:0007669"/>
    <property type="project" value="InterPro"/>
</dbReference>
<keyword evidence="3" id="KW-0158">Chromosome</keyword>
<comment type="subcellular location">
    <subcellularLocation>
        <location evidence="1">Chromosome</location>
        <location evidence="1">Centromere</location>
    </subcellularLocation>
</comment>
<keyword evidence="6 9" id="KW-0175">Coiled coil</keyword>
<dbReference type="Pfam" id="PF03800">
    <property type="entry name" value="Nuf2"/>
    <property type="match status" value="1"/>
</dbReference>
<feature type="domain" description="Kinetochore protein Nuf2 N-terminal" evidence="10">
    <location>
        <begin position="28"/>
        <end position="144"/>
    </location>
</feature>
<dbReference type="GO" id="GO:0051301">
    <property type="term" value="P:cell division"/>
    <property type="evidence" value="ECO:0007669"/>
    <property type="project" value="UniProtKB-KW"/>
</dbReference>
<sequence>MAGKLKKLGKKAKQDRLDIDGIIGILPILSDLFNIDHPIISTEDLLSCDPNKIFEIYNFFLRCSSPISAEDLITPTVLRSTLPVDIVFTKDLARPYHNMRFFFAVREMFCLASAPTLFFKDIAAPDLSRTIMFFKIFIEFLRFSVLEESKTMDDKRDEDSLRAEVCLLKQEVSNSLETYEMNLAKADMEENAKDKVREEMTAICSELDFVIGSIPAATVQMQESEKIVLHSKDRISQAKLYLLDKRHETEKKSKLIVSSPDKLLEQRTSSKRTLDSLCEEQNSLEAQISHCKKLEAYDSILEEFEVVLTFSKELEFLVKDTELANQTCASLIRQQEVHQTELESVFQSRALITKRIDNLKEKHERLINTTNQHFYGEAMSKLPNEAEVLQSELERNIENIDDAKLDIASLNEVMEDYRKSFREQKGKLTTYLENFTEHCNNEREKLETNVTRLISNFKIN</sequence>